<comment type="similarity">
    <text evidence="1">Belongs to the TRAFAC class TrmE-Era-EngA-EngB-Septin-like GTPase superfamily. AIG1/Toc34/Toc159-like paraseptin GTPase family. IAN subfamily.</text>
</comment>
<dbReference type="InterPro" id="IPR045058">
    <property type="entry name" value="GIMA/IAN/Toc"/>
</dbReference>
<name>A0A4W4GBC1_ELEEL</name>
<dbReference type="GeneTree" id="ENSGT01140000282522"/>
<keyword evidence="3" id="KW-0342">GTP-binding</keyword>
<accession>A0A4W4GBC1</accession>
<dbReference type="CDD" id="cd01852">
    <property type="entry name" value="AIG1"/>
    <property type="match status" value="1"/>
</dbReference>
<dbReference type="PANTHER" id="PTHR10903:SF182">
    <property type="entry name" value="GTPASE IMAP FAMILY MEMBER 4"/>
    <property type="match status" value="1"/>
</dbReference>
<feature type="transmembrane region" description="Helical" evidence="4">
    <location>
        <begin position="301"/>
        <end position="320"/>
    </location>
</feature>
<evidence type="ECO:0000256" key="3">
    <source>
        <dbReference type="ARBA" id="ARBA00023134"/>
    </source>
</evidence>
<dbReference type="Ensembl" id="ENSEEET00000035657.2">
    <property type="protein sequence ID" value="ENSEEEP00000035247.2"/>
    <property type="gene ID" value="ENSEEEG00000016767.2"/>
</dbReference>
<dbReference type="SUPFAM" id="SSF52540">
    <property type="entry name" value="P-loop containing nucleoside triphosphate hydrolases"/>
    <property type="match status" value="1"/>
</dbReference>
<reference evidence="6" key="5">
    <citation type="submission" date="2025-09" db="UniProtKB">
        <authorList>
            <consortium name="Ensembl"/>
        </authorList>
    </citation>
    <scope>IDENTIFICATION</scope>
</reference>
<evidence type="ECO:0000259" key="5">
    <source>
        <dbReference type="PROSITE" id="PS51720"/>
    </source>
</evidence>
<keyword evidence="2" id="KW-0547">Nucleotide-binding</keyword>
<keyword evidence="4" id="KW-0472">Membrane</keyword>
<evidence type="ECO:0000256" key="2">
    <source>
        <dbReference type="ARBA" id="ARBA00022741"/>
    </source>
</evidence>
<evidence type="ECO:0000256" key="4">
    <source>
        <dbReference type="SAM" id="Phobius"/>
    </source>
</evidence>
<reference evidence="7" key="2">
    <citation type="journal article" date="2017" name="Sci. Adv.">
        <title>A tail of two voltages: Proteomic comparison of the three electric organs of the electric eel.</title>
        <authorList>
            <person name="Traeger L.L."/>
            <person name="Sabat G."/>
            <person name="Barrett-Wilt G.A."/>
            <person name="Wells G.B."/>
            <person name="Sussman M.R."/>
        </authorList>
    </citation>
    <scope>NUCLEOTIDE SEQUENCE [LARGE SCALE GENOMIC DNA]</scope>
</reference>
<dbReference type="AlphaFoldDB" id="A0A4W4GBC1"/>
<keyword evidence="7" id="KW-1185">Reference proteome</keyword>
<dbReference type="InterPro" id="IPR027417">
    <property type="entry name" value="P-loop_NTPase"/>
</dbReference>
<proteinExistence type="inferred from homology"/>
<dbReference type="PANTHER" id="PTHR10903">
    <property type="entry name" value="GTPASE, IMAP FAMILY MEMBER-RELATED"/>
    <property type="match status" value="1"/>
</dbReference>
<dbReference type="Pfam" id="PF04548">
    <property type="entry name" value="AIG1"/>
    <property type="match status" value="1"/>
</dbReference>
<keyword evidence="4" id="KW-0812">Transmembrane</keyword>
<dbReference type="Proteomes" id="UP000314983">
    <property type="component" value="Chromosome 7"/>
</dbReference>
<dbReference type="GO" id="GO:0005525">
    <property type="term" value="F:GTP binding"/>
    <property type="evidence" value="ECO:0007669"/>
    <property type="project" value="UniProtKB-KW"/>
</dbReference>
<sequence length="331" mass="38221">YIYIYINQSHNTGTCPVYHRTINSVPTELRLVLVGRTGAGKSATGNNILGAKCFESETSMSSVTKQCQMESKMVQGRQLAVIDTPGWFDTSLSTEDVQDEVIKCLAMCDPGPHAFLLIIAITRFTDEQQKCIDLIKKFFQENFTDHTLIIFTHADLLNGEPIESFISRQDKKIQALVEQFGRRFLAFNNKDPEDNQSQVDQLLKKLDELLAKNNYCHFINKDMQAVHMAIGILEQNKKAVMDQEIKRVRQEVAKEAEHRREEINNTLMIEKQDIQRRSQHIQGKIKQINELIRKESERQRFVGVGIFISQIMVQIVAWIFTLRIYCTCYDR</sequence>
<evidence type="ECO:0000313" key="6">
    <source>
        <dbReference type="Ensembl" id="ENSEEEP00000035247.2"/>
    </source>
</evidence>
<evidence type="ECO:0000313" key="7">
    <source>
        <dbReference type="Proteomes" id="UP000314983"/>
    </source>
</evidence>
<dbReference type="FunFam" id="3.40.50.300:FF:002274">
    <property type="entry name" value="Si:dkeyp-69e1.8"/>
    <property type="match status" value="1"/>
</dbReference>
<reference evidence="6" key="4">
    <citation type="submission" date="2025-08" db="UniProtKB">
        <authorList>
            <consortium name="Ensembl"/>
        </authorList>
    </citation>
    <scope>IDENTIFICATION</scope>
</reference>
<dbReference type="PROSITE" id="PS51720">
    <property type="entry name" value="G_AIG1"/>
    <property type="match status" value="1"/>
</dbReference>
<reference evidence="7" key="1">
    <citation type="journal article" date="2014" name="Science">
        <title>Nonhuman genetics. Genomic basis for the convergent evolution of electric organs.</title>
        <authorList>
            <person name="Gallant J.R."/>
            <person name="Traeger L.L."/>
            <person name="Volkening J.D."/>
            <person name="Moffett H."/>
            <person name="Chen P.H."/>
            <person name="Novina C.D."/>
            <person name="Phillips G.N.Jr."/>
            <person name="Anand R."/>
            <person name="Wells G.B."/>
            <person name="Pinch M."/>
            <person name="Guth R."/>
            <person name="Unguez G.A."/>
            <person name="Albert J.S."/>
            <person name="Zakon H.H."/>
            <person name="Samanta M.P."/>
            <person name="Sussman M.R."/>
        </authorList>
    </citation>
    <scope>NUCLEOTIDE SEQUENCE [LARGE SCALE GENOMIC DNA]</scope>
</reference>
<evidence type="ECO:0000256" key="1">
    <source>
        <dbReference type="ARBA" id="ARBA00008535"/>
    </source>
</evidence>
<keyword evidence="4" id="KW-1133">Transmembrane helix</keyword>
<dbReference type="Gene3D" id="3.40.50.300">
    <property type="entry name" value="P-loop containing nucleotide triphosphate hydrolases"/>
    <property type="match status" value="1"/>
</dbReference>
<organism evidence="6 7">
    <name type="scientific">Electrophorus electricus</name>
    <name type="common">Electric eel</name>
    <name type="synonym">Gymnotus electricus</name>
    <dbReference type="NCBI Taxonomy" id="8005"/>
    <lineage>
        <taxon>Eukaryota</taxon>
        <taxon>Metazoa</taxon>
        <taxon>Chordata</taxon>
        <taxon>Craniata</taxon>
        <taxon>Vertebrata</taxon>
        <taxon>Euteleostomi</taxon>
        <taxon>Actinopterygii</taxon>
        <taxon>Neopterygii</taxon>
        <taxon>Teleostei</taxon>
        <taxon>Ostariophysi</taxon>
        <taxon>Gymnotiformes</taxon>
        <taxon>Gymnotoidei</taxon>
        <taxon>Gymnotidae</taxon>
        <taxon>Electrophorus</taxon>
    </lineage>
</organism>
<reference evidence="6" key="3">
    <citation type="submission" date="2020-05" db="EMBL/GenBank/DDBJ databases">
        <title>Electrophorus electricus (electric eel) genome, fEleEle1, primary haplotype.</title>
        <authorList>
            <person name="Myers G."/>
            <person name="Meyer A."/>
            <person name="Fedrigo O."/>
            <person name="Formenti G."/>
            <person name="Rhie A."/>
            <person name="Tracey A."/>
            <person name="Sims Y."/>
            <person name="Jarvis E.D."/>
        </authorList>
    </citation>
    <scope>NUCLEOTIDE SEQUENCE [LARGE SCALE GENOMIC DNA]</scope>
</reference>
<protein>
    <recommendedName>
        <fullName evidence="5">AIG1-type G domain-containing protein</fullName>
    </recommendedName>
</protein>
<dbReference type="InterPro" id="IPR006703">
    <property type="entry name" value="G_AIG1"/>
</dbReference>
<feature type="domain" description="AIG1-type G" evidence="5">
    <location>
        <begin position="26"/>
        <end position="227"/>
    </location>
</feature>